<proteinExistence type="evidence at transcript level"/>
<evidence type="ECO:0000313" key="2">
    <source>
        <dbReference type="EMBL" id="ACR34363.1"/>
    </source>
</evidence>
<reference evidence="2" key="1">
    <citation type="journal article" date="2009" name="PLoS Genet.">
        <title>Sequencing, mapping, and analysis of 27,455 maize full-length cDNAs.</title>
        <authorList>
            <person name="Soderlund C."/>
            <person name="Descour A."/>
            <person name="Kudrna D."/>
            <person name="Bomhoff M."/>
            <person name="Boyd L."/>
            <person name="Currie J."/>
            <person name="Angelova A."/>
            <person name="Collura K."/>
            <person name="Wissotski M."/>
            <person name="Ashley E."/>
            <person name="Morrow D."/>
            <person name="Fernandes J."/>
            <person name="Walbot V."/>
            <person name="Yu Y."/>
        </authorList>
    </citation>
    <scope>NUCLEOTIDE SEQUENCE</scope>
    <source>
        <strain evidence="2">B73</strain>
    </source>
</reference>
<accession>C4IZL3</accession>
<sequence length="37" mass="3950">MGAGTHPVGPCNRVCLDHPSHSQSSNQLAPDKREPIL</sequence>
<name>C4IZL3_MAIZE</name>
<protein>
    <submittedName>
        <fullName evidence="2">Uncharacterized protein</fullName>
    </submittedName>
</protein>
<dbReference type="AlphaFoldDB" id="C4IZL3"/>
<evidence type="ECO:0000256" key="1">
    <source>
        <dbReference type="SAM" id="MobiDB-lite"/>
    </source>
</evidence>
<dbReference type="EMBL" id="BT084010">
    <property type="protein sequence ID" value="ACR34363.1"/>
    <property type="molecule type" value="mRNA"/>
</dbReference>
<feature type="region of interest" description="Disordered" evidence="1">
    <location>
        <begin position="1"/>
        <end position="37"/>
    </location>
</feature>
<reference evidence="2" key="2">
    <citation type="submission" date="2012-06" db="EMBL/GenBank/DDBJ databases">
        <authorList>
            <person name="Yu Y."/>
            <person name="Currie J."/>
            <person name="Lomeli R."/>
            <person name="Angelova A."/>
            <person name="Collura K."/>
            <person name="Wissotski M."/>
            <person name="Campos D."/>
            <person name="Kudrna D."/>
            <person name="Golser W."/>
            <person name="Ashely E."/>
            <person name="Descour A."/>
            <person name="Fernandes J."/>
            <person name="Soderlund C."/>
            <person name="Walbot V."/>
        </authorList>
    </citation>
    <scope>NUCLEOTIDE SEQUENCE</scope>
    <source>
        <strain evidence="2">B73</strain>
    </source>
</reference>
<organism evidence="2">
    <name type="scientific">Zea mays</name>
    <name type="common">Maize</name>
    <dbReference type="NCBI Taxonomy" id="4577"/>
    <lineage>
        <taxon>Eukaryota</taxon>
        <taxon>Viridiplantae</taxon>
        <taxon>Streptophyta</taxon>
        <taxon>Embryophyta</taxon>
        <taxon>Tracheophyta</taxon>
        <taxon>Spermatophyta</taxon>
        <taxon>Magnoliopsida</taxon>
        <taxon>Liliopsida</taxon>
        <taxon>Poales</taxon>
        <taxon>Poaceae</taxon>
        <taxon>PACMAD clade</taxon>
        <taxon>Panicoideae</taxon>
        <taxon>Andropogonodae</taxon>
        <taxon>Andropogoneae</taxon>
        <taxon>Tripsacinae</taxon>
        <taxon>Zea</taxon>
    </lineage>
</organism>